<name>C7CBM9_METED</name>
<sequence length="262" mass="28673">MCRALRRRLAIREPCSMHQRRLSPTLRRAIFCALLVATPAPSVLADEALGRHVGIILERLQGERRLVLAYLAHGNTDLALTALDRWRATLRTEGAKLLTSAPGRSELRPVLEALDRSLDEAAKAADRSDTARASELVQVATVDLDAWRRAGGLRLFSDCIAELASRYVALDRYRPGSSSLDDPADRAEIEAAASRVAATVNRCNAEAGQAVRSDPEFRRLADGMSASLAKVPSAVAARDAALLHRLLIELRAFERLLAFRYG</sequence>
<organism evidence="1 2">
    <name type="scientific">Methylorubrum extorquens (strain DSM 6343 / CIP 106787 / DM4)</name>
    <name type="common">Methylobacterium extorquens</name>
    <dbReference type="NCBI Taxonomy" id="661410"/>
    <lineage>
        <taxon>Bacteria</taxon>
        <taxon>Pseudomonadati</taxon>
        <taxon>Pseudomonadota</taxon>
        <taxon>Alphaproteobacteria</taxon>
        <taxon>Hyphomicrobiales</taxon>
        <taxon>Methylobacteriaceae</taxon>
        <taxon>Methylorubrum</taxon>
    </lineage>
</organism>
<dbReference type="AlphaFoldDB" id="C7CBM9"/>
<dbReference type="Proteomes" id="UP000008070">
    <property type="component" value="Chromosome"/>
</dbReference>
<dbReference type="HOGENOM" id="CLU_1178440_0_0_5"/>
<dbReference type="KEGG" id="mdi:METDI0761"/>
<protein>
    <submittedName>
        <fullName evidence="1">Uncharacterized protein</fullName>
    </submittedName>
</protein>
<evidence type="ECO:0000313" key="1">
    <source>
        <dbReference type="EMBL" id="CAX22400.1"/>
    </source>
</evidence>
<accession>C7CBM9</accession>
<evidence type="ECO:0000313" key="2">
    <source>
        <dbReference type="Proteomes" id="UP000008070"/>
    </source>
</evidence>
<dbReference type="EMBL" id="FP103042">
    <property type="protein sequence ID" value="CAX22400.1"/>
    <property type="molecule type" value="Genomic_DNA"/>
</dbReference>
<gene>
    <name evidence="1" type="ORF">METD_I0761</name>
</gene>
<reference evidence="2" key="1">
    <citation type="journal article" date="2009" name="PLoS ONE">
        <title>Methylobacterium genome sequences: a reference blueprint to investigate microbial metabolism of C1 compounds from natural and industrial sources.</title>
        <authorList>
            <person name="Vuilleumier S."/>
            <person name="Chistoserdova L."/>
            <person name="Lee M.-C."/>
            <person name="Bringel F."/>
            <person name="Lajus A."/>
            <person name="Zhou Y."/>
            <person name="Gourion B."/>
            <person name="Barbe V."/>
            <person name="Chang J."/>
            <person name="Cruveiller S."/>
            <person name="Dossat C."/>
            <person name="Gillett W."/>
            <person name="Gruffaz C."/>
            <person name="Haugen E."/>
            <person name="Hourcade E."/>
            <person name="Levy R."/>
            <person name="Mangenot S."/>
            <person name="Muller E."/>
            <person name="Nadalig T."/>
            <person name="Pagni M."/>
            <person name="Penny C."/>
            <person name="Peyraud R."/>
            <person name="Robinson D.G."/>
            <person name="Roche D."/>
            <person name="Rouy Z."/>
            <person name="Saenampechek C."/>
            <person name="Salvignol G."/>
            <person name="Vallenet D."/>
            <person name="Wu Z."/>
            <person name="Marx C.J."/>
            <person name="Vorholt J.A."/>
            <person name="Olson M.V."/>
            <person name="Kaul R."/>
            <person name="Weissenbach J."/>
            <person name="Medigue C."/>
            <person name="Lidstrom M.E."/>
        </authorList>
    </citation>
    <scope>NUCLEOTIDE SEQUENCE [LARGE SCALE GENOMIC DNA]</scope>
    <source>
        <strain evidence="2">DSM 6343 / CIP 106787 / DM4</strain>
    </source>
</reference>
<proteinExistence type="predicted"/>